<feature type="transmembrane region" description="Helical" evidence="2">
    <location>
        <begin position="92"/>
        <end position="110"/>
    </location>
</feature>
<gene>
    <name evidence="3" type="ORF">KGMB03357_02190</name>
</gene>
<feature type="region of interest" description="Disordered" evidence="1">
    <location>
        <begin position="1"/>
        <end position="23"/>
    </location>
</feature>
<dbReference type="EMBL" id="BHVZ01000001">
    <property type="protein sequence ID" value="GCB28558.1"/>
    <property type="molecule type" value="Genomic_DNA"/>
</dbReference>
<keyword evidence="4" id="KW-1185">Reference proteome</keyword>
<dbReference type="GeneID" id="86193221"/>
<evidence type="ECO:0000256" key="1">
    <source>
        <dbReference type="SAM" id="MobiDB-lite"/>
    </source>
</evidence>
<feature type="transmembrane region" description="Helical" evidence="2">
    <location>
        <begin position="122"/>
        <end position="143"/>
    </location>
</feature>
<accession>A0A401LAJ9</accession>
<reference evidence="3 4" key="1">
    <citation type="submission" date="2018-10" db="EMBL/GenBank/DDBJ databases">
        <title>Draft Genome Sequence of Anaerotignum sp. KCTC 15736.</title>
        <authorList>
            <person name="Choi S.H."/>
            <person name="Kim J.S."/>
            <person name="Kang S.W."/>
            <person name="Lee J.S."/>
            <person name="Park S.H."/>
        </authorList>
    </citation>
    <scope>NUCLEOTIDE SEQUENCE [LARGE SCALE GENOMIC DNA]</scope>
    <source>
        <strain evidence="3 4">KCTC 15736</strain>
    </source>
</reference>
<proteinExistence type="predicted"/>
<organism evidence="3 4">
    <name type="scientific">Anaerotignum faecicola</name>
    <dbReference type="NCBI Taxonomy" id="2358141"/>
    <lineage>
        <taxon>Bacteria</taxon>
        <taxon>Bacillati</taxon>
        <taxon>Bacillota</taxon>
        <taxon>Clostridia</taxon>
        <taxon>Lachnospirales</taxon>
        <taxon>Anaerotignaceae</taxon>
        <taxon>Anaerotignum</taxon>
    </lineage>
</organism>
<dbReference type="OrthoDB" id="2066938at2"/>
<evidence type="ECO:0000313" key="4">
    <source>
        <dbReference type="Proteomes" id="UP000287361"/>
    </source>
</evidence>
<dbReference type="Pfam" id="PF12670">
    <property type="entry name" value="DUF3792"/>
    <property type="match status" value="1"/>
</dbReference>
<keyword evidence="2" id="KW-0472">Membrane</keyword>
<dbReference type="Proteomes" id="UP000287361">
    <property type="component" value="Unassembled WGS sequence"/>
</dbReference>
<feature type="transmembrane region" description="Helical" evidence="2">
    <location>
        <begin position="67"/>
        <end position="85"/>
    </location>
</feature>
<keyword evidence="2" id="KW-1133">Transmembrane helix</keyword>
<evidence type="ECO:0000313" key="3">
    <source>
        <dbReference type="EMBL" id="GCB28558.1"/>
    </source>
</evidence>
<feature type="transmembrane region" description="Helical" evidence="2">
    <location>
        <begin position="32"/>
        <end position="55"/>
    </location>
</feature>
<evidence type="ECO:0000256" key="2">
    <source>
        <dbReference type="SAM" id="Phobius"/>
    </source>
</evidence>
<keyword evidence="2" id="KW-0812">Transmembrane</keyword>
<comment type="caution">
    <text evidence="3">The sequence shown here is derived from an EMBL/GenBank/DDBJ whole genome shotgun (WGS) entry which is preliminary data.</text>
</comment>
<sequence length="146" mass="15476">MGKEKGKKEKREKKENHSRRTRERQTGGTALCLLRGMGIAFAITCIIFIGFGMILTYTAASEESLPLVSLICTALSAAAAGYDWAACKRKRGLLWGALAGLVYTALLYVITSLAADSFVLHASGLMTLAVALAAGVIGGILGVNRR</sequence>
<feature type="compositionally biased region" description="Basic and acidic residues" evidence="1">
    <location>
        <begin position="1"/>
        <end position="15"/>
    </location>
</feature>
<dbReference type="RefSeq" id="WP_160117289.1">
    <property type="nucleotide sequence ID" value="NZ_DAVZTY010000002.1"/>
</dbReference>
<dbReference type="InterPro" id="IPR023804">
    <property type="entry name" value="DUF3792_TM"/>
</dbReference>
<protein>
    <submittedName>
        <fullName evidence="3">Membrane protein</fullName>
    </submittedName>
</protein>
<dbReference type="AlphaFoldDB" id="A0A401LAJ9"/>
<name>A0A401LAJ9_9FIRM</name>
<dbReference type="NCBIfam" id="TIGR04086">
    <property type="entry name" value="TIGR04086_membr"/>
    <property type="match status" value="1"/>
</dbReference>